<feature type="transmembrane region" description="Helical" evidence="1">
    <location>
        <begin position="148"/>
        <end position="169"/>
    </location>
</feature>
<dbReference type="EMBL" id="MHOV01000018">
    <property type="protein sequence ID" value="OGZ70134.1"/>
    <property type="molecule type" value="Genomic_DNA"/>
</dbReference>
<reference evidence="2 3" key="1">
    <citation type="journal article" date="2016" name="Nat. Commun.">
        <title>Thousands of microbial genomes shed light on interconnected biogeochemical processes in an aquifer system.</title>
        <authorList>
            <person name="Anantharaman K."/>
            <person name="Brown C.T."/>
            <person name="Hug L.A."/>
            <person name="Sharon I."/>
            <person name="Castelle C.J."/>
            <person name="Probst A.J."/>
            <person name="Thomas B.C."/>
            <person name="Singh A."/>
            <person name="Wilkins M.J."/>
            <person name="Karaoz U."/>
            <person name="Brodie E.L."/>
            <person name="Williams K.H."/>
            <person name="Hubbard S.S."/>
            <person name="Banfield J.F."/>
        </authorList>
    </citation>
    <scope>NUCLEOTIDE SEQUENCE [LARGE SCALE GENOMIC DNA]</scope>
</reference>
<sequence length="182" mass="20385">MEFSWWIFVAVCVANTLYTGILYVAQVLDKNLPARHSIIPGTNQKFLHMQDLYRTVCGDLFGVPLIINAFVHLVARDAANFWWGLIFALIGSVIFLMICLKKDHKPDLGFPKTGKISLNGMLHLPYFGIGIGASIICLWNLFTGYLYGPVMLIAFMGGVFYLICYVAEIKSGNFALLKKIKV</sequence>
<feature type="transmembrane region" description="Helical" evidence="1">
    <location>
        <begin position="121"/>
        <end position="142"/>
    </location>
</feature>
<dbReference type="Proteomes" id="UP000179214">
    <property type="component" value="Unassembled WGS sequence"/>
</dbReference>
<protein>
    <submittedName>
        <fullName evidence="2">Uncharacterized protein</fullName>
    </submittedName>
</protein>
<accession>A0A1G2I5P1</accession>
<evidence type="ECO:0000256" key="1">
    <source>
        <dbReference type="SAM" id="Phobius"/>
    </source>
</evidence>
<keyword evidence="1" id="KW-1133">Transmembrane helix</keyword>
<feature type="transmembrane region" description="Helical" evidence="1">
    <location>
        <begin position="81"/>
        <end position="100"/>
    </location>
</feature>
<comment type="caution">
    <text evidence="2">The sequence shown here is derived from an EMBL/GenBank/DDBJ whole genome shotgun (WGS) entry which is preliminary data.</text>
</comment>
<feature type="transmembrane region" description="Helical" evidence="1">
    <location>
        <begin position="6"/>
        <end position="25"/>
    </location>
</feature>
<gene>
    <name evidence="2" type="ORF">A3F47_02210</name>
</gene>
<keyword evidence="1" id="KW-0812">Transmembrane</keyword>
<keyword evidence="1" id="KW-0472">Membrane</keyword>
<organism evidence="2 3">
    <name type="scientific">Candidatus Staskawiczbacteria bacterium RIFCSPHIGHO2_12_FULL_38_11</name>
    <dbReference type="NCBI Taxonomy" id="1802209"/>
    <lineage>
        <taxon>Bacteria</taxon>
        <taxon>Candidatus Staskawicziibacteriota</taxon>
    </lineage>
</organism>
<name>A0A1G2I5P1_9BACT</name>
<dbReference type="AlphaFoldDB" id="A0A1G2I5P1"/>
<feature type="transmembrane region" description="Helical" evidence="1">
    <location>
        <begin position="52"/>
        <end position="75"/>
    </location>
</feature>
<proteinExistence type="predicted"/>
<evidence type="ECO:0000313" key="2">
    <source>
        <dbReference type="EMBL" id="OGZ70134.1"/>
    </source>
</evidence>
<evidence type="ECO:0000313" key="3">
    <source>
        <dbReference type="Proteomes" id="UP000179214"/>
    </source>
</evidence>